<feature type="region of interest" description="Disordered" evidence="2">
    <location>
        <begin position="658"/>
        <end position="679"/>
    </location>
</feature>
<feature type="compositionally biased region" description="Basic and acidic residues" evidence="2">
    <location>
        <begin position="157"/>
        <end position="166"/>
    </location>
</feature>
<reference evidence="3 4" key="1">
    <citation type="submission" date="2014-04" db="EMBL/GenBank/DDBJ databases">
        <title>Evolutionary Origins and Diversification of the Mycorrhizal Mutualists.</title>
        <authorList>
            <consortium name="DOE Joint Genome Institute"/>
            <consortium name="Mycorrhizal Genomics Consortium"/>
            <person name="Kohler A."/>
            <person name="Kuo A."/>
            <person name="Nagy L.G."/>
            <person name="Floudas D."/>
            <person name="Copeland A."/>
            <person name="Barry K.W."/>
            <person name="Cichocki N."/>
            <person name="Veneault-Fourrey C."/>
            <person name="LaButti K."/>
            <person name="Lindquist E.A."/>
            <person name="Lipzen A."/>
            <person name="Lundell T."/>
            <person name="Morin E."/>
            <person name="Murat C."/>
            <person name="Riley R."/>
            <person name="Ohm R."/>
            <person name="Sun H."/>
            <person name="Tunlid A."/>
            <person name="Henrissat B."/>
            <person name="Grigoriev I.V."/>
            <person name="Hibbett D.S."/>
            <person name="Martin F."/>
        </authorList>
    </citation>
    <scope>NUCLEOTIDE SEQUENCE [LARGE SCALE GENOMIC DNA]</scope>
    <source>
        <strain evidence="3 4">FD-317 M1</strain>
    </source>
</reference>
<feature type="compositionally biased region" description="Low complexity" evidence="2">
    <location>
        <begin position="284"/>
        <end position="293"/>
    </location>
</feature>
<feature type="compositionally biased region" description="Low complexity" evidence="2">
    <location>
        <begin position="1191"/>
        <end position="1204"/>
    </location>
</feature>
<dbReference type="GO" id="GO:0008017">
    <property type="term" value="F:microtubule binding"/>
    <property type="evidence" value="ECO:0007669"/>
    <property type="project" value="TreeGrafter"/>
</dbReference>
<feature type="compositionally biased region" description="Acidic residues" evidence="2">
    <location>
        <begin position="1216"/>
        <end position="1225"/>
    </location>
</feature>
<dbReference type="GO" id="GO:0005737">
    <property type="term" value="C:cytoplasm"/>
    <property type="evidence" value="ECO:0007669"/>
    <property type="project" value="TreeGrafter"/>
</dbReference>
<feature type="compositionally biased region" description="Low complexity" evidence="2">
    <location>
        <begin position="135"/>
        <end position="150"/>
    </location>
</feature>
<feature type="compositionally biased region" description="Low complexity" evidence="2">
    <location>
        <begin position="1302"/>
        <end position="1315"/>
    </location>
</feature>
<feature type="region of interest" description="Disordered" evidence="2">
    <location>
        <begin position="762"/>
        <end position="801"/>
    </location>
</feature>
<dbReference type="GO" id="GO:0051959">
    <property type="term" value="F:dynein light intermediate chain binding"/>
    <property type="evidence" value="ECO:0007669"/>
    <property type="project" value="TreeGrafter"/>
</dbReference>
<feature type="compositionally biased region" description="Low complexity" evidence="2">
    <location>
        <begin position="312"/>
        <end position="331"/>
    </location>
</feature>
<feature type="compositionally biased region" description="Low complexity" evidence="2">
    <location>
        <begin position="791"/>
        <end position="801"/>
    </location>
</feature>
<dbReference type="GO" id="GO:0030705">
    <property type="term" value="P:cytoskeleton-dependent intracellular transport"/>
    <property type="evidence" value="ECO:0007669"/>
    <property type="project" value="TreeGrafter"/>
</dbReference>
<organism evidence="3 4">
    <name type="scientific">Collybiopsis luxurians FD-317 M1</name>
    <dbReference type="NCBI Taxonomy" id="944289"/>
    <lineage>
        <taxon>Eukaryota</taxon>
        <taxon>Fungi</taxon>
        <taxon>Dikarya</taxon>
        <taxon>Basidiomycota</taxon>
        <taxon>Agaricomycotina</taxon>
        <taxon>Agaricomycetes</taxon>
        <taxon>Agaricomycetidae</taxon>
        <taxon>Agaricales</taxon>
        <taxon>Marasmiineae</taxon>
        <taxon>Omphalotaceae</taxon>
        <taxon>Collybiopsis</taxon>
        <taxon>Collybiopsis luxurians</taxon>
    </lineage>
</organism>
<feature type="compositionally biased region" description="Low complexity" evidence="2">
    <location>
        <begin position="481"/>
        <end position="503"/>
    </location>
</feature>
<dbReference type="EMBL" id="KN834762">
    <property type="protein sequence ID" value="KIK63946.1"/>
    <property type="molecule type" value="Genomic_DNA"/>
</dbReference>
<feature type="compositionally biased region" description="Polar residues" evidence="2">
    <location>
        <begin position="1270"/>
        <end position="1281"/>
    </location>
</feature>
<feature type="region of interest" description="Disordered" evidence="2">
    <location>
        <begin position="691"/>
        <end position="733"/>
    </location>
</feature>
<name>A0A0D0C709_9AGAR</name>
<feature type="compositionally biased region" description="Low complexity" evidence="2">
    <location>
        <begin position="209"/>
        <end position="229"/>
    </location>
</feature>
<proteinExistence type="predicted"/>
<feature type="compositionally biased region" description="Low complexity" evidence="2">
    <location>
        <begin position="514"/>
        <end position="528"/>
    </location>
</feature>
<feature type="coiled-coil region" evidence="1">
    <location>
        <begin position="878"/>
        <end position="1035"/>
    </location>
</feature>
<dbReference type="OrthoDB" id="3216045at2759"/>
<dbReference type="SUPFAM" id="SSF90257">
    <property type="entry name" value="Myosin rod fragments"/>
    <property type="match status" value="1"/>
</dbReference>
<feature type="compositionally biased region" description="Polar residues" evidence="2">
    <location>
        <begin position="546"/>
        <end position="566"/>
    </location>
</feature>
<dbReference type="Proteomes" id="UP000053593">
    <property type="component" value="Unassembled WGS sequence"/>
</dbReference>
<evidence type="ECO:0000313" key="4">
    <source>
        <dbReference type="Proteomes" id="UP000053593"/>
    </source>
</evidence>
<sequence>MASNKGKAPATVNSNATRTGIPTLRSLRTLFAPTSSQQSQQSKSSPSNSQQQEQKQSTKKSGSGSLPSRPSLNLPSSSNSFNSNPRPSLNLPTQASRHSLSSPSTSRGSLSLSPHSEVGNGRNEIIRPEAAGNASSSSSLDLVRRSMSSMTLGRKPGKGDFGREAKSGSLGRKSQGVDYRQEIAVMDIRPDSDIDSSLDSLQPISNFPSHSSAYSHSPSSRSPSYASSSPEHETMAVQDLSTIVEADTSGISAASALHDLSLSLAGSLSKHLPDLPTDSDEPPSRSQTHSPSLSPSPSPAPNPPSPLRRVYPSTETSPSPSDSPSAFTSASVLPSRSPSHSPFPLPTRSASASASSLHLPRSPSQINAQVRNALQVDPALAKLLSPNSFSSSRVGDVSGGEGITLESFSATLSTSPSPSFGITGDTTGFSTPSPPASKVTHSSLHIHPQHASTPYSSLRVRSLGLTKSPYIETVEDSSLVSTSISPSAGSSRAGSGRPEASASTSRLLPARPGTSMTSYTSLSSTLPRSTRRTRTRSMSVDEGESTSRVGSTSARALPGSLTSSLSGAGEIRQRDPNVLARRHQYSSHTRSFSHFGASAQASEIGEGDALAWSAKDPRRPRPPITEWLGPRTAKAFKAAGLLGNSGSTIMTNDPGSYIDPMAPPGSPSHNVSFSASAPSSPVRARYNRIHTIPSYPDSPGAHSNESSSPSPTYAQYHQQMQTPLPRSASARSASVLSGSIRSAGGRSASVGRSVSVLSGSVHSMSGGVSARSGSLGSLGSLSRDRSGSVHSAISTAPTSLSTSAAQATREYLSLKQSQTQAQSQASSSTLNLPSTTLASPTPVVLGTSVNGNGIPPKAEIQLLKEQHYNENSALLIALGDVQRSAKVLREENAQLRKELATLEGERIEWEVKVEEAERERDEMKQENAQLGIALAELEGENAQFREALAELEGEKGSLVREKAKLEAGAKQVSMRFKESESLLYTLRKEKEKIQREKERIEAEAEARAEKALRRIEQLEEALNEASGALAVALGEQKADRFGSDALGSHIEPELREDSGGLETEQQGEPMAGAYGSDSPIPSSPTPSSASSSRPPSIFPLPPENMSMLMNEVTEEGDKSTMSFSDPEFANDIEEESLGSKELAASENQWRRSIGGIASSSALSSKSSLSASPQRHSSVRLPLHSHSQRVNRSSLSSSLSGGRSSPPFHQPRSSSEFDPEEFEYDEQVGNTSFYHANPEGDSIISESDGSLGSDMDDPDPTVHANLGFGAQRSQNLSISTKGHSVRRSVLANGDHYDDGASIEGTGSPETPGSPGSLLWMHPSDERHLVDLDV</sequence>
<feature type="compositionally biased region" description="Low complexity" evidence="2">
    <location>
        <begin position="35"/>
        <end position="116"/>
    </location>
</feature>
<feature type="region of interest" description="Disordered" evidence="2">
    <location>
        <begin position="1"/>
        <end position="176"/>
    </location>
</feature>
<feature type="region of interest" description="Disordered" evidence="2">
    <location>
        <begin position="271"/>
        <end position="362"/>
    </location>
</feature>
<feature type="compositionally biased region" description="Pro residues" evidence="2">
    <location>
        <begin position="294"/>
        <end position="306"/>
    </location>
</feature>
<dbReference type="PANTHER" id="PTHR18947:SF28">
    <property type="entry name" value="GIRDIN, ISOFORM A"/>
    <property type="match status" value="1"/>
</dbReference>
<feature type="compositionally biased region" description="Low complexity" evidence="2">
    <location>
        <begin position="1076"/>
        <end position="1095"/>
    </location>
</feature>
<feature type="region of interest" description="Disordered" evidence="2">
    <location>
        <begin position="1158"/>
        <end position="1320"/>
    </location>
</feature>
<feature type="region of interest" description="Disordered" evidence="2">
    <location>
        <begin position="1041"/>
        <end position="1146"/>
    </location>
</feature>
<evidence type="ECO:0000256" key="1">
    <source>
        <dbReference type="SAM" id="Coils"/>
    </source>
</evidence>
<feature type="region of interest" description="Disordered" evidence="2">
    <location>
        <begin position="476"/>
        <end position="572"/>
    </location>
</feature>
<feature type="compositionally biased region" description="Polar residues" evidence="2">
    <location>
        <begin position="701"/>
        <end position="724"/>
    </location>
</feature>
<accession>A0A0D0C709</accession>
<keyword evidence="4" id="KW-1185">Reference proteome</keyword>
<dbReference type="HOGENOM" id="CLU_258987_0_0_1"/>
<feature type="compositionally biased region" description="Low complexity" evidence="2">
    <location>
        <begin position="762"/>
        <end position="781"/>
    </location>
</feature>
<evidence type="ECO:0000256" key="2">
    <source>
        <dbReference type="SAM" id="MobiDB-lite"/>
    </source>
</evidence>
<feature type="compositionally biased region" description="Low complexity" evidence="2">
    <location>
        <begin position="1158"/>
        <end position="1171"/>
    </location>
</feature>
<protein>
    <submittedName>
        <fullName evidence="3">Uncharacterized protein</fullName>
    </submittedName>
</protein>
<dbReference type="GO" id="GO:0005815">
    <property type="term" value="C:microtubule organizing center"/>
    <property type="evidence" value="ECO:0007669"/>
    <property type="project" value="TreeGrafter"/>
</dbReference>
<evidence type="ECO:0000313" key="3">
    <source>
        <dbReference type="EMBL" id="KIK63946.1"/>
    </source>
</evidence>
<feature type="compositionally biased region" description="Polar residues" evidence="2">
    <location>
        <begin position="11"/>
        <end position="20"/>
    </location>
</feature>
<gene>
    <name evidence="3" type="ORF">GYMLUDRAFT_71411</name>
</gene>
<feature type="compositionally biased region" description="Low complexity" evidence="2">
    <location>
        <begin position="346"/>
        <end position="362"/>
    </location>
</feature>
<keyword evidence="1" id="KW-0175">Coiled coil</keyword>
<dbReference type="PANTHER" id="PTHR18947">
    <property type="entry name" value="HOOK PROTEINS"/>
    <property type="match status" value="1"/>
</dbReference>
<dbReference type="GO" id="GO:0031122">
    <property type="term" value="P:cytoplasmic microtubule organization"/>
    <property type="evidence" value="ECO:0007669"/>
    <property type="project" value="TreeGrafter"/>
</dbReference>
<feature type="region of interest" description="Disordered" evidence="2">
    <location>
        <begin position="209"/>
        <end position="234"/>
    </location>
</feature>